<sequence>MGYGNTGPLCLMPKLNWAFATDMAHMGDESSPVLAAKANNNNPSKHPPPKEEAVVWGAPSLAKGKRKSTEERKTTKKVKTENDGF</sequence>
<accession>A0ACB9AQC6</accession>
<dbReference type="Proteomes" id="UP001056120">
    <property type="component" value="Linkage Group LG24"/>
</dbReference>
<evidence type="ECO:0000313" key="2">
    <source>
        <dbReference type="Proteomes" id="UP001056120"/>
    </source>
</evidence>
<organism evidence="1 2">
    <name type="scientific">Smallanthus sonchifolius</name>
    <dbReference type="NCBI Taxonomy" id="185202"/>
    <lineage>
        <taxon>Eukaryota</taxon>
        <taxon>Viridiplantae</taxon>
        <taxon>Streptophyta</taxon>
        <taxon>Embryophyta</taxon>
        <taxon>Tracheophyta</taxon>
        <taxon>Spermatophyta</taxon>
        <taxon>Magnoliopsida</taxon>
        <taxon>eudicotyledons</taxon>
        <taxon>Gunneridae</taxon>
        <taxon>Pentapetalae</taxon>
        <taxon>asterids</taxon>
        <taxon>campanulids</taxon>
        <taxon>Asterales</taxon>
        <taxon>Asteraceae</taxon>
        <taxon>Asteroideae</taxon>
        <taxon>Heliantheae alliance</taxon>
        <taxon>Millerieae</taxon>
        <taxon>Smallanthus</taxon>
    </lineage>
</organism>
<gene>
    <name evidence="1" type="ORF">L1987_70679</name>
</gene>
<proteinExistence type="predicted"/>
<reference evidence="1 2" key="2">
    <citation type="journal article" date="2022" name="Mol. Ecol. Resour.">
        <title>The genomes of chicory, endive, great burdock and yacon provide insights into Asteraceae paleo-polyploidization history and plant inulin production.</title>
        <authorList>
            <person name="Fan W."/>
            <person name="Wang S."/>
            <person name="Wang H."/>
            <person name="Wang A."/>
            <person name="Jiang F."/>
            <person name="Liu H."/>
            <person name="Zhao H."/>
            <person name="Xu D."/>
            <person name="Zhang Y."/>
        </authorList>
    </citation>
    <scope>NUCLEOTIDE SEQUENCE [LARGE SCALE GENOMIC DNA]</scope>
    <source>
        <strain evidence="2">cv. Yunnan</strain>
        <tissue evidence="1">Leaves</tissue>
    </source>
</reference>
<evidence type="ECO:0000313" key="1">
    <source>
        <dbReference type="EMBL" id="KAI3712130.1"/>
    </source>
</evidence>
<dbReference type="EMBL" id="CM042041">
    <property type="protein sequence ID" value="KAI3712130.1"/>
    <property type="molecule type" value="Genomic_DNA"/>
</dbReference>
<comment type="caution">
    <text evidence="1">The sequence shown here is derived from an EMBL/GenBank/DDBJ whole genome shotgun (WGS) entry which is preliminary data.</text>
</comment>
<name>A0ACB9AQC6_9ASTR</name>
<reference evidence="2" key="1">
    <citation type="journal article" date="2022" name="Mol. Ecol. Resour.">
        <title>The genomes of chicory, endive, great burdock and yacon provide insights into Asteraceae palaeo-polyploidization history and plant inulin production.</title>
        <authorList>
            <person name="Fan W."/>
            <person name="Wang S."/>
            <person name="Wang H."/>
            <person name="Wang A."/>
            <person name="Jiang F."/>
            <person name="Liu H."/>
            <person name="Zhao H."/>
            <person name="Xu D."/>
            <person name="Zhang Y."/>
        </authorList>
    </citation>
    <scope>NUCLEOTIDE SEQUENCE [LARGE SCALE GENOMIC DNA]</scope>
    <source>
        <strain evidence="2">cv. Yunnan</strain>
    </source>
</reference>
<keyword evidence="2" id="KW-1185">Reference proteome</keyword>
<protein>
    <submittedName>
        <fullName evidence="1">Uncharacterized protein</fullName>
    </submittedName>
</protein>